<dbReference type="GeneID" id="8676814"/>
<dbReference type="KEGG" id="vg:8676814"/>
<accession>D1GF29</accession>
<evidence type="ECO:0008006" key="3">
    <source>
        <dbReference type="Google" id="ProtNLM"/>
    </source>
</evidence>
<reference evidence="1 2" key="1">
    <citation type="journal article" date="2009" name="Environ. Microbiol.">
        <title>Four newly isolated fuselloviruses from extreme geothermal environments reveal unusual morphologies and a possible interviral recombination mechanism.</title>
        <authorList>
            <person name="Redder P."/>
            <person name="Peng X."/>
            <person name="Brugger K."/>
            <person name="Shah S.A."/>
            <person name="Roesch F."/>
            <person name="Greve B."/>
            <person name="She Q."/>
            <person name="Schleper C."/>
            <person name="Forterre P."/>
            <person name="Garrett R.A."/>
            <person name="Prangishvili D."/>
        </authorList>
    </citation>
    <scope>NUCLEOTIDE SEQUENCE [LARGE SCALE GENOMIC DNA]</scope>
</reference>
<dbReference type="OrthoDB" id="25185at10239"/>
<sequence length="108" mass="12428">MIFNSKVVRNYILNGAKVVATIRKRSFYKIGQKVVINVGDRKFPGKVIAIAPITLDSLSKYVDYSGFNSVEEWLYEARRLHGTGIDPYRYEIIVVEVTREVTRNGRLF</sequence>
<dbReference type="RefSeq" id="YP_003331461.1">
    <property type="nucleotide sequence ID" value="NC_013587.1"/>
</dbReference>
<dbReference type="EMBL" id="FJ870915">
    <property type="protein sequence ID" value="ACZ35731.1"/>
    <property type="molecule type" value="Genomic_DNA"/>
</dbReference>
<name>D1GF29_9VIRU</name>
<evidence type="ECO:0000313" key="1">
    <source>
        <dbReference type="EMBL" id="ACZ35731.1"/>
    </source>
</evidence>
<protein>
    <recommendedName>
        <fullName evidence="3">ASCH domain-containing protein</fullName>
    </recommendedName>
</protein>
<evidence type="ECO:0000313" key="2">
    <source>
        <dbReference type="Proteomes" id="UP000009164"/>
    </source>
</evidence>
<keyword evidence="2" id="KW-1185">Reference proteome</keyword>
<dbReference type="Proteomes" id="UP000009164">
    <property type="component" value="Segment"/>
</dbReference>
<proteinExistence type="predicted"/>
<organism evidence="1 2">
    <name type="scientific">Sulfolobus spindle-shaped virus 6</name>
    <dbReference type="NCBI Taxonomy" id="693627"/>
    <lineage>
        <taxon>Viruses</taxon>
        <taxon>Viruses incertae sedis</taxon>
        <taxon>Fuselloviridae</taxon>
        <taxon>Betafusellovirus</taxon>
        <taxon>Betafusellovirus hveragerdiense</taxon>
    </lineage>
</organism>